<dbReference type="Pfam" id="PF16510">
    <property type="entry name" value="P22_portal"/>
    <property type="match status" value="1"/>
</dbReference>
<gene>
    <name evidence="2" type="ORF">BBD42_13100</name>
</gene>
<proteinExistence type="predicted"/>
<evidence type="ECO:0000256" key="1">
    <source>
        <dbReference type="SAM" id="Coils"/>
    </source>
</evidence>
<dbReference type="InterPro" id="IPR032427">
    <property type="entry name" value="P22_portal"/>
</dbReference>
<accession>A0A1B2DSM5</accession>
<feature type="coiled-coil region" evidence="1">
    <location>
        <begin position="614"/>
        <end position="648"/>
    </location>
</feature>
<name>A0A1B2DSM5_9BACL</name>
<evidence type="ECO:0008006" key="3">
    <source>
        <dbReference type="Google" id="ProtNLM"/>
    </source>
</evidence>
<sequence>MDKAKEKFAGIFGASDTAEKEPINTPEQQKLVGMAVNDYQYFKSERQRHEPIWRQEQRFYRGDHWFGLRPEEVTKRRPNSVDNIAWSQVESITAKLCSWMPYPEFEPQEQNDEQKAQELTTFMPHELKCIRFQQKHIRAVRRMVIHGPLIYKTPYDPTIEGGSGMYRYIGQNDIIPVDLGTFFPDPRIRDFIDMQKGAAHMFHFRKTMEYFKQRWPKQGRKVQPDQDQDDVYIYDQDEYSTRNFNADRTAGDGTSDIQTAGLIEYWYRGKPKLMTKEDKDMFTEMAQDRLMEGKDPAEAIAKSEGKMNGIHCLYITSGGVFLEHKSYVYDHGCFPIVARTLFPDEDNPWGKGYMRDMIKPQIMLNKFAELSVETMAKQGTSGVMYETGAIQRPEKFRQQRAESGYMIEVEDLNRIKEMQGVNVPNTIFNLLEYYKEMLQKIPGQFDSANGQANANVKSGEQAKALISAANNRLIVATELIEDALSEVFEQYIYNMAQFYTTERIARVTGKSVKFSRDSMISTMPAEASIQNAETGEESTIQVQEEYVPKFDINVKIGVEKPTDREYYIQTAFNLFNMINPMTGLPMIDAKAVQYTVENGRMEPFSIIDERMNTEAQIKQQMDQQQQQIEQLSQQLQQMQKQLGQVDAVKQQTDAAKIETDQYKAQTERMRAEGDYALNSDKMAQAQQQTQFGNVMQIAQAQNNRT</sequence>
<evidence type="ECO:0000313" key="2">
    <source>
        <dbReference type="EMBL" id="ANY70722.1"/>
    </source>
</evidence>
<protein>
    <recommendedName>
        <fullName evidence="3">Portal protein</fullName>
    </recommendedName>
</protein>
<dbReference type="EMBL" id="CP016808">
    <property type="protein sequence ID" value="ANY70722.1"/>
    <property type="molecule type" value="Genomic_DNA"/>
</dbReference>
<dbReference type="AlphaFoldDB" id="A0A1B2DSM5"/>
<reference evidence="2" key="1">
    <citation type="submission" date="2016-08" db="EMBL/GenBank/DDBJ databases">
        <title>Complete Genome Seqeunce of Paenibacillus sp. BIHB 4019 from tea rhizoplane.</title>
        <authorList>
            <person name="Thakur R."/>
            <person name="Swarnkar M.K."/>
            <person name="Gulati A."/>
        </authorList>
    </citation>
    <scope>NUCLEOTIDE SEQUENCE [LARGE SCALE GENOMIC DNA]</scope>
    <source>
        <strain evidence="2">BIHB4019</strain>
    </source>
</reference>
<organism evidence="2">
    <name type="scientific">Paenibacillus sp. BIHB 4019</name>
    <dbReference type="NCBI Taxonomy" id="1870819"/>
    <lineage>
        <taxon>Bacteria</taxon>
        <taxon>Bacillati</taxon>
        <taxon>Bacillota</taxon>
        <taxon>Bacilli</taxon>
        <taxon>Bacillales</taxon>
        <taxon>Paenibacillaceae</taxon>
        <taxon>Paenibacillus</taxon>
    </lineage>
</organism>
<keyword evidence="1" id="KW-0175">Coiled coil</keyword>